<dbReference type="CDD" id="cd01335">
    <property type="entry name" value="Radical_SAM"/>
    <property type="match status" value="1"/>
</dbReference>
<dbReference type="PROSITE" id="PS51918">
    <property type="entry name" value="RADICAL_SAM"/>
    <property type="match status" value="1"/>
</dbReference>
<dbReference type="OrthoDB" id="9808022at2"/>
<dbReference type="SMART" id="SM00729">
    <property type="entry name" value="Elp3"/>
    <property type="match status" value="1"/>
</dbReference>
<keyword evidence="3" id="KW-0479">Metal-binding</keyword>
<dbReference type="Gene3D" id="3.20.20.70">
    <property type="entry name" value="Aldolase class I"/>
    <property type="match status" value="1"/>
</dbReference>
<dbReference type="GO" id="GO:0046872">
    <property type="term" value="F:metal ion binding"/>
    <property type="evidence" value="ECO:0007669"/>
    <property type="project" value="UniProtKB-KW"/>
</dbReference>
<dbReference type="SFLD" id="SFLDS00029">
    <property type="entry name" value="Radical_SAM"/>
    <property type="match status" value="1"/>
</dbReference>
<evidence type="ECO:0000259" key="7">
    <source>
        <dbReference type="PROSITE" id="PS51918"/>
    </source>
</evidence>
<accession>A0A222WN03</accession>
<evidence type="ECO:0000256" key="5">
    <source>
        <dbReference type="ARBA" id="ARBA00023014"/>
    </source>
</evidence>
<dbReference type="SUPFAM" id="SSF102114">
    <property type="entry name" value="Radical SAM enzymes"/>
    <property type="match status" value="1"/>
</dbReference>
<reference evidence="8 9" key="1">
    <citation type="submission" date="2017-03" db="EMBL/GenBank/DDBJ databases">
        <title>Complete genome sequence of Paenibacillus Kribbensis producing bioflocculants.</title>
        <authorList>
            <person name="Lee H.-G."/>
            <person name="Oh H.-M."/>
        </authorList>
    </citation>
    <scope>NUCLEOTIDE SEQUENCE [LARGE SCALE GENOMIC DNA]</scope>
    <source>
        <strain evidence="8 9">AM49</strain>
    </source>
</reference>
<evidence type="ECO:0000256" key="4">
    <source>
        <dbReference type="ARBA" id="ARBA00023004"/>
    </source>
</evidence>
<dbReference type="GO" id="GO:0005737">
    <property type="term" value="C:cytoplasm"/>
    <property type="evidence" value="ECO:0007669"/>
    <property type="project" value="TreeGrafter"/>
</dbReference>
<dbReference type="SFLD" id="SFLDG01065">
    <property type="entry name" value="anaerobic_coproporphyrinogen-I"/>
    <property type="match status" value="1"/>
</dbReference>
<dbReference type="InterPro" id="IPR034505">
    <property type="entry name" value="Coproporphyrinogen-III_oxidase"/>
</dbReference>
<dbReference type="GO" id="GO:0003824">
    <property type="term" value="F:catalytic activity"/>
    <property type="evidence" value="ECO:0007669"/>
    <property type="project" value="InterPro"/>
</dbReference>
<evidence type="ECO:0000256" key="3">
    <source>
        <dbReference type="ARBA" id="ARBA00022723"/>
    </source>
</evidence>
<keyword evidence="4" id="KW-0408">Iron</keyword>
<sequence>MKAMNPNHPYPTGATADTSSGKDLSLVSSRFLWPENPDEWARTIREAPYRSYLYSYPHKTAYRALDTPLSLRELWEQEELESYFLYMHIPFCAARCGFCNLFTLPDKRLDVHKEYVDALERQARQWAPIMGGRPFSRFAIGGGTPTLLEAPLVERLFDIAENIMGLNPKRASISVETSPDTVTEDRLEVLKRRGTDRVSMGIQSFVESESAAIYRPQKPKLVREALARLVEYNFPLLNVDLIYGLPGQTLETWLYSLEEALSYSPGEIFLYPLYIRENTILKPGYTGLEHDIRLSLYEAARERLKQAGYVQYSMRRFAKNEGASDKELLPYSCQEEGMAGLGCGARSYTRNVHYASRYGVSAAATRSIIADYVAAERHDLADYGFILNADESKRRFILKALLHREGLNLSAYAERFGVPLPDDFTGMSLLLKSGMAVVEEGSLRLTEEGMAYSDAIGDWMISTAVRERMEGYAGA</sequence>
<keyword evidence="2" id="KW-0949">S-adenosyl-L-methionine</keyword>
<dbReference type="GO" id="GO:0006779">
    <property type="term" value="P:porphyrin-containing compound biosynthetic process"/>
    <property type="evidence" value="ECO:0007669"/>
    <property type="project" value="TreeGrafter"/>
</dbReference>
<dbReference type="InterPro" id="IPR006638">
    <property type="entry name" value="Elp3/MiaA/NifB-like_rSAM"/>
</dbReference>
<dbReference type="PANTHER" id="PTHR13932">
    <property type="entry name" value="COPROPORPHYRINIGEN III OXIDASE"/>
    <property type="match status" value="1"/>
</dbReference>
<dbReference type="AlphaFoldDB" id="A0A222WN03"/>
<dbReference type="Proteomes" id="UP000214666">
    <property type="component" value="Chromosome"/>
</dbReference>
<dbReference type="RefSeq" id="WP_094154805.1">
    <property type="nucleotide sequence ID" value="NZ_CP020028.1"/>
</dbReference>
<dbReference type="STRING" id="172713.GCA_001705305_04209"/>
<dbReference type="KEGG" id="pkb:B4V02_11090"/>
<evidence type="ECO:0000313" key="9">
    <source>
        <dbReference type="Proteomes" id="UP000214666"/>
    </source>
</evidence>
<dbReference type="GO" id="GO:0051539">
    <property type="term" value="F:4 iron, 4 sulfur cluster binding"/>
    <property type="evidence" value="ECO:0007669"/>
    <property type="project" value="TreeGrafter"/>
</dbReference>
<proteinExistence type="predicted"/>
<evidence type="ECO:0000256" key="1">
    <source>
        <dbReference type="ARBA" id="ARBA00017228"/>
    </source>
</evidence>
<dbReference type="Pfam" id="PF06969">
    <property type="entry name" value="HemN_C"/>
    <property type="match status" value="1"/>
</dbReference>
<feature type="region of interest" description="Disordered" evidence="6">
    <location>
        <begin position="1"/>
        <end position="21"/>
    </location>
</feature>
<dbReference type="InterPro" id="IPR010723">
    <property type="entry name" value="HemN_C"/>
</dbReference>
<evidence type="ECO:0000256" key="2">
    <source>
        <dbReference type="ARBA" id="ARBA00022691"/>
    </source>
</evidence>
<dbReference type="InterPro" id="IPR058240">
    <property type="entry name" value="rSAM_sf"/>
</dbReference>
<feature type="domain" description="Radical SAM core" evidence="7">
    <location>
        <begin position="77"/>
        <end position="315"/>
    </location>
</feature>
<dbReference type="NCBIfam" id="NF006067">
    <property type="entry name" value="PRK08208.1"/>
    <property type="match status" value="1"/>
</dbReference>
<keyword evidence="9" id="KW-1185">Reference proteome</keyword>
<protein>
    <recommendedName>
        <fullName evidence="1">Heme chaperone HemW</fullName>
    </recommendedName>
</protein>
<keyword evidence="5" id="KW-0411">Iron-sulfur</keyword>
<dbReference type="PANTHER" id="PTHR13932:SF5">
    <property type="entry name" value="RADICAL S-ADENOSYL METHIONINE DOMAIN-CONTAINING PROTEIN 1, MITOCHONDRIAL"/>
    <property type="match status" value="1"/>
</dbReference>
<dbReference type="InterPro" id="IPR007197">
    <property type="entry name" value="rSAM"/>
</dbReference>
<gene>
    <name evidence="8" type="ORF">B4V02_11090</name>
</gene>
<dbReference type="Pfam" id="PF04055">
    <property type="entry name" value="Radical_SAM"/>
    <property type="match status" value="1"/>
</dbReference>
<organism evidence="8 9">
    <name type="scientific">Paenibacillus kribbensis</name>
    <dbReference type="NCBI Taxonomy" id="172713"/>
    <lineage>
        <taxon>Bacteria</taxon>
        <taxon>Bacillati</taxon>
        <taxon>Bacillota</taxon>
        <taxon>Bacilli</taxon>
        <taxon>Bacillales</taxon>
        <taxon>Paenibacillaceae</taxon>
        <taxon>Paenibacillus</taxon>
    </lineage>
</organism>
<name>A0A222WN03_9BACL</name>
<evidence type="ECO:0000313" key="8">
    <source>
        <dbReference type="EMBL" id="ASR47193.1"/>
    </source>
</evidence>
<evidence type="ECO:0000256" key="6">
    <source>
        <dbReference type="SAM" id="MobiDB-lite"/>
    </source>
</evidence>
<dbReference type="InterPro" id="IPR013785">
    <property type="entry name" value="Aldolase_TIM"/>
</dbReference>
<dbReference type="EMBL" id="CP020028">
    <property type="protein sequence ID" value="ASR47193.1"/>
    <property type="molecule type" value="Genomic_DNA"/>
</dbReference>